<feature type="transmembrane region" description="Helical" evidence="1">
    <location>
        <begin position="41"/>
        <end position="63"/>
    </location>
</feature>
<keyword evidence="1" id="KW-0472">Membrane</keyword>
<gene>
    <name evidence="2" type="ORF">JCM9152_1172</name>
</gene>
<dbReference type="Proteomes" id="UP000018895">
    <property type="component" value="Unassembled WGS sequence"/>
</dbReference>
<dbReference type="AlphaFoldDB" id="W4QDM2"/>
<sequence length="212" mass="25588">MTYFYQNGWILFLLSEGITWLCIFVFLVFRYIYQLNRLSHLFLHTILLCTFFQAMLAGINYYYTGKVSFFQVLIILFILYGSTLGTSHFKNLDKFIQQRLSKNRHIRTSSDNDHRIDTDNYPTLFFMHTLFFIAIHWFWFSYDFYGHDQLANISFQQIPMWIESPHNGFFSNPLFNIISYIWYIIYLFDLTIFVLNTILRSIMIVSKKKINP</sequence>
<evidence type="ECO:0000313" key="2">
    <source>
        <dbReference type="EMBL" id="GAE29788.1"/>
    </source>
</evidence>
<keyword evidence="3" id="KW-1185">Reference proteome</keyword>
<protein>
    <submittedName>
        <fullName evidence="2">Integral membrane protein</fullName>
    </submittedName>
</protein>
<comment type="caution">
    <text evidence="2">The sequence shown here is derived from an EMBL/GenBank/DDBJ whole genome shotgun (WGS) entry which is preliminary data.</text>
</comment>
<feature type="transmembrane region" description="Helical" evidence="1">
    <location>
        <begin position="69"/>
        <end position="89"/>
    </location>
</feature>
<reference evidence="2" key="1">
    <citation type="journal article" date="2014" name="Genome Announc.">
        <title>Draft Genome Sequences of Three Alkaliphilic Bacillus Strains, Bacillus wakoensis JCM 9140T, Bacillus akibai JCM 9157T, and Bacillus hemicellulosilyticus JCM 9152T.</title>
        <authorList>
            <person name="Yuki M."/>
            <person name="Oshima K."/>
            <person name="Suda W."/>
            <person name="Oshida Y."/>
            <person name="Kitamura K."/>
            <person name="Iida T."/>
            <person name="Hattori M."/>
            <person name="Ohkuma M."/>
        </authorList>
    </citation>
    <scope>NUCLEOTIDE SEQUENCE [LARGE SCALE GENOMIC DNA]</scope>
    <source>
        <strain evidence="2">JCM 9152</strain>
    </source>
</reference>
<name>W4QDM2_9BACI</name>
<proteinExistence type="predicted"/>
<dbReference type="OrthoDB" id="1683959at2"/>
<feature type="transmembrane region" description="Helical" evidence="1">
    <location>
        <begin position="180"/>
        <end position="199"/>
    </location>
</feature>
<accession>W4QDM2</accession>
<keyword evidence="1" id="KW-0812">Transmembrane</keyword>
<evidence type="ECO:0000313" key="3">
    <source>
        <dbReference type="Proteomes" id="UP000018895"/>
    </source>
</evidence>
<keyword evidence="1" id="KW-1133">Transmembrane helix</keyword>
<feature type="transmembrane region" description="Helical" evidence="1">
    <location>
        <begin position="6"/>
        <end position="29"/>
    </location>
</feature>
<organism evidence="2 3">
    <name type="scientific">Halalkalibacter hemicellulosilyticusJCM 9152</name>
    <dbReference type="NCBI Taxonomy" id="1236971"/>
    <lineage>
        <taxon>Bacteria</taxon>
        <taxon>Bacillati</taxon>
        <taxon>Bacillota</taxon>
        <taxon>Bacilli</taxon>
        <taxon>Bacillales</taxon>
        <taxon>Bacillaceae</taxon>
        <taxon>Halalkalibacter</taxon>
    </lineage>
</organism>
<feature type="transmembrane region" description="Helical" evidence="1">
    <location>
        <begin position="121"/>
        <end position="140"/>
    </location>
</feature>
<dbReference type="EMBL" id="BAUU01000007">
    <property type="protein sequence ID" value="GAE29788.1"/>
    <property type="molecule type" value="Genomic_DNA"/>
</dbReference>
<dbReference type="RefSeq" id="WP_035341755.1">
    <property type="nucleotide sequence ID" value="NZ_BAUU01000007.1"/>
</dbReference>
<evidence type="ECO:0000256" key="1">
    <source>
        <dbReference type="SAM" id="Phobius"/>
    </source>
</evidence>